<evidence type="ECO:0000313" key="3">
    <source>
        <dbReference type="EMBL" id="CAF0730981.1"/>
    </source>
</evidence>
<keyword evidence="1" id="KW-0833">Ubl conjugation pathway</keyword>
<dbReference type="InterPro" id="IPR001611">
    <property type="entry name" value="Leu-rich_rpt"/>
</dbReference>
<accession>A0A813MXE5</accession>
<dbReference type="PANTHER" id="PTHR13318">
    <property type="entry name" value="PARTNER OF PAIRED, ISOFORM B-RELATED"/>
    <property type="match status" value="1"/>
</dbReference>
<dbReference type="PROSITE" id="PS50181">
    <property type="entry name" value="FBOX"/>
    <property type="match status" value="1"/>
</dbReference>
<dbReference type="SUPFAM" id="SSF81383">
    <property type="entry name" value="F-box domain"/>
    <property type="match status" value="1"/>
</dbReference>
<comment type="caution">
    <text evidence="3">The sequence shown here is derived from an EMBL/GenBank/DDBJ whole genome shotgun (WGS) entry which is preliminary data.</text>
</comment>
<name>A0A813MXE5_9BILA</name>
<dbReference type="InterPro" id="IPR001810">
    <property type="entry name" value="F-box_dom"/>
</dbReference>
<reference evidence="3" key="1">
    <citation type="submission" date="2021-02" db="EMBL/GenBank/DDBJ databases">
        <authorList>
            <person name="Nowell W R."/>
        </authorList>
    </citation>
    <scope>NUCLEOTIDE SEQUENCE</scope>
    <source>
        <strain evidence="3">Ploen Becks lab</strain>
    </source>
</reference>
<dbReference type="Gene3D" id="1.20.1280.50">
    <property type="match status" value="1"/>
</dbReference>
<sequence length="819" mass="94192">MELVKNTTGSKPSKGLFEKVKSVFQSSKKSNVNQKISSNVITVHLESSILKQESESKKIFDDELKANLDIIDKISRYLNDTQEHFNKELVKEEEAMNISEIDALPNEIICKIFDYLDFCDRKNASLVSKKWRHAFLESYYLKNIMIKANNQLFLSNRPSSSPNNSLKHGHRSSSSMALSIYSSSSNFNYQLYNNLVNLEFDSDAADVSLLVKNLQQGKNNEEIKRLPKLQTLKFFKTTMSAKTLIDLLNEAPNLNNLSIIECDSLFMTGFLTFSLSQDKIDALNNLVELNLSKNRYMTDFLLNLFLNSTNSLQRLDLSYCNFTKTNFKSIENTKFQVPTLGNCVLTFENLIKQSKRLTNLESINLSGIDNLIHNQESFFELIEKLPNLKEIQLENLPNLKVDTVVKLLALTPRLKCINLNNSIQNDDLKQNGIEIFLEKSRNLHEDLNSHLEIIKLKRAKINDPRLLSSQFTSLIHLTYLDLSCMMFQRSFGTVNRLNEFVEEFAFNLSRCHNLEHLNLSYCDFLVNDSFIKIISKNFKNLKHLDIRNCSQITDTSLHFISTFMTKLVYLDLSWCQNISDSGLDASIKHGDENRLLNEFNKHINGSCRCIRKYTEQPFLLLKTKNELNSESRKQFCGCVESGNDASLDSSSRVEIAQDFEINPNVSLKNLSSLKVLKLEACVNVSDLGLFNGVNWKKLNELDIKLCTNISGDYVKDEMSKKYFSNFKTLNLNQCLKFKEENLLFLVENSPNLRELSVGGLSCVTNNLIETLLRMRKLLVLLDISFCTDVNESCVEKYEQFLLNEYGLRDFFIDKRFISK</sequence>
<evidence type="ECO:0000313" key="4">
    <source>
        <dbReference type="Proteomes" id="UP000663879"/>
    </source>
</evidence>
<dbReference type="Pfam" id="PF13516">
    <property type="entry name" value="LRR_6"/>
    <property type="match status" value="2"/>
</dbReference>
<dbReference type="GO" id="GO:0031146">
    <property type="term" value="P:SCF-dependent proteasomal ubiquitin-dependent protein catabolic process"/>
    <property type="evidence" value="ECO:0007669"/>
    <property type="project" value="TreeGrafter"/>
</dbReference>
<dbReference type="SUPFAM" id="SSF52047">
    <property type="entry name" value="RNI-like"/>
    <property type="match status" value="3"/>
</dbReference>
<proteinExistence type="predicted"/>
<dbReference type="InterPro" id="IPR006553">
    <property type="entry name" value="Leu-rich_rpt_Cys-con_subtyp"/>
</dbReference>
<dbReference type="GO" id="GO:0019005">
    <property type="term" value="C:SCF ubiquitin ligase complex"/>
    <property type="evidence" value="ECO:0007669"/>
    <property type="project" value="TreeGrafter"/>
</dbReference>
<evidence type="ECO:0000256" key="1">
    <source>
        <dbReference type="ARBA" id="ARBA00022786"/>
    </source>
</evidence>
<organism evidence="3 4">
    <name type="scientific">Brachionus calyciflorus</name>
    <dbReference type="NCBI Taxonomy" id="104777"/>
    <lineage>
        <taxon>Eukaryota</taxon>
        <taxon>Metazoa</taxon>
        <taxon>Spiralia</taxon>
        <taxon>Gnathifera</taxon>
        <taxon>Rotifera</taxon>
        <taxon>Eurotatoria</taxon>
        <taxon>Monogononta</taxon>
        <taxon>Pseudotrocha</taxon>
        <taxon>Ploima</taxon>
        <taxon>Brachionidae</taxon>
        <taxon>Brachionus</taxon>
    </lineage>
</organism>
<dbReference type="Pfam" id="PF00646">
    <property type="entry name" value="F-box"/>
    <property type="match status" value="1"/>
</dbReference>
<dbReference type="AlphaFoldDB" id="A0A813MXE5"/>
<dbReference type="Proteomes" id="UP000663879">
    <property type="component" value="Unassembled WGS sequence"/>
</dbReference>
<dbReference type="EMBL" id="CAJNOC010000233">
    <property type="protein sequence ID" value="CAF0730981.1"/>
    <property type="molecule type" value="Genomic_DNA"/>
</dbReference>
<dbReference type="Gene3D" id="3.80.10.10">
    <property type="entry name" value="Ribonuclease Inhibitor"/>
    <property type="match status" value="3"/>
</dbReference>
<dbReference type="InterPro" id="IPR036047">
    <property type="entry name" value="F-box-like_dom_sf"/>
</dbReference>
<gene>
    <name evidence="3" type="ORF">OXX778_LOCUS2839</name>
</gene>
<dbReference type="OrthoDB" id="27842at2759"/>
<evidence type="ECO:0000259" key="2">
    <source>
        <dbReference type="PROSITE" id="PS50181"/>
    </source>
</evidence>
<dbReference type="InterPro" id="IPR032675">
    <property type="entry name" value="LRR_dom_sf"/>
</dbReference>
<feature type="domain" description="F-box" evidence="2">
    <location>
        <begin position="98"/>
        <end position="144"/>
    </location>
</feature>
<dbReference type="SMART" id="SM00367">
    <property type="entry name" value="LRR_CC"/>
    <property type="match status" value="8"/>
</dbReference>
<keyword evidence="4" id="KW-1185">Reference proteome</keyword>
<protein>
    <recommendedName>
        <fullName evidence="2">F-box domain-containing protein</fullName>
    </recommendedName>
</protein>
<dbReference type="SMART" id="SM00256">
    <property type="entry name" value="FBOX"/>
    <property type="match status" value="1"/>
</dbReference>